<feature type="modified residue" description="4-aspartylphosphate" evidence="6">
    <location>
        <position position="63"/>
    </location>
</feature>
<dbReference type="InterPro" id="IPR039420">
    <property type="entry name" value="WalR-like"/>
</dbReference>
<protein>
    <submittedName>
        <fullName evidence="10">Two-component system response regulator</fullName>
    </submittedName>
</protein>
<evidence type="ECO:0000256" key="5">
    <source>
        <dbReference type="ARBA" id="ARBA00023163"/>
    </source>
</evidence>
<dbReference type="CDD" id="cd00383">
    <property type="entry name" value="trans_reg_C"/>
    <property type="match status" value="1"/>
</dbReference>
<keyword evidence="2" id="KW-0902">Two-component regulatory system</keyword>
<dbReference type="Gene3D" id="6.10.250.690">
    <property type="match status" value="1"/>
</dbReference>
<dbReference type="AlphaFoldDB" id="S5T0R5"/>
<dbReference type="InterPro" id="IPR036388">
    <property type="entry name" value="WH-like_DNA-bd_sf"/>
</dbReference>
<evidence type="ECO:0000256" key="7">
    <source>
        <dbReference type="PROSITE-ProRule" id="PRU01091"/>
    </source>
</evidence>
<dbReference type="Gene3D" id="3.40.50.2300">
    <property type="match status" value="1"/>
</dbReference>
<dbReference type="SMART" id="SM00862">
    <property type="entry name" value="Trans_reg_C"/>
    <property type="match status" value="1"/>
</dbReference>
<evidence type="ECO:0000259" key="9">
    <source>
        <dbReference type="PROSITE" id="PS51755"/>
    </source>
</evidence>
<evidence type="ECO:0000313" key="11">
    <source>
        <dbReference type="Proteomes" id="UP000015388"/>
    </source>
</evidence>
<dbReference type="EMBL" id="CP003924">
    <property type="protein sequence ID" value="AGS34140.1"/>
    <property type="molecule type" value="Genomic_DNA"/>
</dbReference>
<sequence length="239" mass="26541">MTEHIPITDPPRGRVLVVDDEQPLAQMVDTYLTRAGFDTAQAHTGPAAIDHARRWDPDVIVLDLGLPGLDGLEVCRRIRAFSDCYILMLTARSSEDDAITGLTAGADDYITKPFGIRELVTRVRAVLRRPRLSDGTPVAAPLRVGELVIDPSAHEVRINDRSVAVTRTEFELLRLLALRPGQVLTRQELVTEVWDTTWVGDERVVDVHIGNLRRKLDADAQRPGVIETVRGVGYRMGQP</sequence>
<dbReference type="eggNOG" id="COG0745">
    <property type="taxonomic scope" value="Bacteria"/>
</dbReference>
<keyword evidence="4 7" id="KW-0238">DNA-binding</keyword>
<dbReference type="Pfam" id="PF00486">
    <property type="entry name" value="Trans_reg_C"/>
    <property type="match status" value="1"/>
</dbReference>
<dbReference type="InterPro" id="IPR001867">
    <property type="entry name" value="OmpR/PhoB-type_DNA-bd"/>
</dbReference>
<dbReference type="CDD" id="cd17574">
    <property type="entry name" value="REC_OmpR"/>
    <property type="match status" value="1"/>
</dbReference>
<dbReference type="PANTHER" id="PTHR48111">
    <property type="entry name" value="REGULATOR OF RPOS"/>
    <property type="match status" value="1"/>
</dbReference>
<dbReference type="InterPro" id="IPR001789">
    <property type="entry name" value="Sig_transdc_resp-reg_receiver"/>
</dbReference>
<dbReference type="HOGENOM" id="CLU_000445_30_4_11"/>
<dbReference type="PROSITE" id="PS51755">
    <property type="entry name" value="OMPR_PHOB"/>
    <property type="match status" value="1"/>
</dbReference>
<dbReference type="Gene3D" id="1.10.10.10">
    <property type="entry name" value="Winged helix-like DNA-binding domain superfamily/Winged helix DNA-binding domain"/>
    <property type="match status" value="1"/>
</dbReference>
<dbReference type="GO" id="GO:0032993">
    <property type="term" value="C:protein-DNA complex"/>
    <property type="evidence" value="ECO:0007669"/>
    <property type="project" value="TreeGrafter"/>
</dbReference>
<evidence type="ECO:0000259" key="8">
    <source>
        <dbReference type="PROSITE" id="PS50110"/>
    </source>
</evidence>
<evidence type="ECO:0000256" key="1">
    <source>
        <dbReference type="ARBA" id="ARBA00022553"/>
    </source>
</evidence>
<dbReference type="OrthoDB" id="9790442at2"/>
<dbReference type="KEGG" id="cmd:B841_03285"/>
<dbReference type="PANTHER" id="PTHR48111:SF4">
    <property type="entry name" value="DNA-BINDING DUAL TRANSCRIPTIONAL REGULATOR OMPR"/>
    <property type="match status" value="1"/>
</dbReference>
<feature type="domain" description="Response regulatory" evidence="8">
    <location>
        <begin position="14"/>
        <end position="127"/>
    </location>
</feature>
<dbReference type="Pfam" id="PF00072">
    <property type="entry name" value="Response_reg"/>
    <property type="match status" value="1"/>
</dbReference>
<evidence type="ECO:0000256" key="6">
    <source>
        <dbReference type="PROSITE-ProRule" id="PRU00169"/>
    </source>
</evidence>
<organism evidence="10 11">
    <name type="scientific">Corynebacterium maris DSM 45190</name>
    <dbReference type="NCBI Taxonomy" id="1224163"/>
    <lineage>
        <taxon>Bacteria</taxon>
        <taxon>Bacillati</taxon>
        <taxon>Actinomycetota</taxon>
        <taxon>Actinomycetes</taxon>
        <taxon>Mycobacteriales</taxon>
        <taxon>Corynebacteriaceae</taxon>
        <taxon>Corynebacterium</taxon>
    </lineage>
</organism>
<dbReference type="PROSITE" id="PS50110">
    <property type="entry name" value="RESPONSE_REGULATORY"/>
    <property type="match status" value="1"/>
</dbReference>
<dbReference type="STRING" id="1224163.B841_03285"/>
<dbReference type="SUPFAM" id="SSF52172">
    <property type="entry name" value="CheY-like"/>
    <property type="match status" value="1"/>
</dbReference>
<dbReference type="FunFam" id="3.40.50.2300:FF:000001">
    <property type="entry name" value="DNA-binding response regulator PhoB"/>
    <property type="match status" value="1"/>
</dbReference>
<evidence type="ECO:0000313" key="10">
    <source>
        <dbReference type="EMBL" id="AGS34140.1"/>
    </source>
</evidence>
<keyword evidence="3" id="KW-0805">Transcription regulation</keyword>
<keyword evidence="11" id="KW-1185">Reference proteome</keyword>
<dbReference type="SUPFAM" id="SSF46894">
    <property type="entry name" value="C-terminal effector domain of the bipartite response regulators"/>
    <property type="match status" value="1"/>
</dbReference>
<dbReference type="Proteomes" id="UP000015388">
    <property type="component" value="Chromosome"/>
</dbReference>
<reference evidence="10 11" key="1">
    <citation type="submission" date="2012-11" db="EMBL/GenBank/DDBJ databases">
        <title>The complete genome sequence of Corynebacterium maris Coryn-1 (=DSM 45190).</title>
        <authorList>
            <person name="Schaffert L."/>
            <person name="Albersmeier A."/>
            <person name="Kalinowski J."/>
            <person name="Ruckert C."/>
        </authorList>
    </citation>
    <scope>NUCLEOTIDE SEQUENCE [LARGE SCALE GENOMIC DNA]</scope>
    <source>
        <strain evidence="11">Coryn-1</strain>
    </source>
</reference>
<feature type="DNA-binding region" description="OmpR/PhoB-type" evidence="7">
    <location>
        <begin position="139"/>
        <end position="238"/>
    </location>
</feature>
<dbReference type="GO" id="GO:0000156">
    <property type="term" value="F:phosphorelay response regulator activity"/>
    <property type="evidence" value="ECO:0007669"/>
    <property type="project" value="TreeGrafter"/>
</dbReference>
<dbReference type="FunFam" id="1.10.10.10:FF:000018">
    <property type="entry name" value="DNA-binding response regulator ResD"/>
    <property type="match status" value="1"/>
</dbReference>
<proteinExistence type="predicted"/>
<evidence type="ECO:0000256" key="3">
    <source>
        <dbReference type="ARBA" id="ARBA00023015"/>
    </source>
</evidence>
<dbReference type="GO" id="GO:0006355">
    <property type="term" value="P:regulation of DNA-templated transcription"/>
    <property type="evidence" value="ECO:0007669"/>
    <property type="project" value="InterPro"/>
</dbReference>
<feature type="domain" description="OmpR/PhoB-type" evidence="9">
    <location>
        <begin position="139"/>
        <end position="238"/>
    </location>
</feature>
<dbReference type="GO" id="GO:0005829">
    <property type="term" value="C:cytosol"/>
    <property type="evidence" value="ECO:0007669"/>
    <property type="project" value="TreeGrafter"/>
</dbReference>
<dbReference type="SMART" id="SM00448">
    <property type="entry name" value="REC"/>
    <property type="match status" value="1"/>
</dbReference>
<dbReference type="InterPro" id="IPR016032">
    <property type="entry name" value="Sig_transdc_resp-reg_C-effctor"/>
</dbReference>
<gene>
    <name evidence="10" type="ORF">B841_03285</name>
</gene>
<evidence type="ECO:0000256" key="4">
    <source>
        <dbReference type="ARBA" id="ARBA00023125"/>
    </source>
</evidence>
<keyword evidence="5" id="KW-0804">Transcription</keyword>
<name>S5T0R5_9CORY</name>
<dbReference type="PATRIC" id="fig|1224163.3.peg.660"/>
<dbReference type="RefSeq" id="WP_020934073.1">
    <property type="nucleotide sequence ID" value="NC_021915.1"/>
</dbReference>
<accession>S5T0R5</accession>
<keyword evidence="1 6" id="KW-0597">Phosphoprotein</keyword>
<evidence type="ECO:0000256" key="2">
    <source>
        <dbReference type="ARBA" id="ARBA00023012"/>
    </source>
</evidence>
<dbReference type="GO" id="GO:0000976">
    <property type="term" value="F:transcription cis-regulatory region binding"/>
    <property type="evidence" value="ECO:0007669"/>
    <property type="project" value="TreeGrafter"/>
</dbReference>
<dbReference type="InterPro" id="IPR011006">
    <property type="entry name" value="CheY-like_superfamily"/>
</dbReference>